<dbReference type="InterPro" id="IPR036388">
    <property type="entry name" value="WH-like_DNA-bd_sf"/>
</dbReference>
<proteinExistence type="predicted"/>
<dbReference type="AlphaFoldDB" id="A0AAU7DST1"/>
<dbReference type="InterPro" id="IPR011991">
    <property type="entry name" value="ArsR-like_HTH"/>
</dbReference>
<dbReference type="Gene3D" id="1.10.10.10">
    <property type="entry name" value="Winged helix-like DNA-binding domain superfamily/Winged helix DNA-binding domain"/>
    <property type="match status" value="1"/>
</dbReference>
<dbReference type="Pfam" id="PF12840">
    <property type="entry name" value="HTH_20"/>
    <property type="match status" value="1"/>
</dbReference>
<evidence type="ECO:0000313" key="1">
    <source>
        <dbReference type="EMBL" id="XBH21004.1"/>
    </source>
</evidence>
<protein>
    <submittedName>
        <fullName evidence="1">Helix-turn-helix domain-containing protein</fullName>
    </submittedName>
</protein>
<gene>
    <name evidence="1" type="ORF">V5R04_12385</name>
</gene>
<dbReference type="CDD" id="cd00090">
    <property type="entry name" value="HTH_ARSR"/>
    <property type="match status" value="1"/>
</dbReference>
<reference evidence="1" key="1">
    <citation type="submission" date="2024-02" db="EMBL/GenBank/DDBJ databases">
        <title>Tomenella chthoni gen. nov. sp. nov., a member of the family Jonesiaceae isolated from bat guano.</title>
        <authorList>
            <person name="Miller S.L."/>
            <person name="King J."/>
            <person name="Sankaranarayanan K."/>
            <person name="Lawson P.A."/>
        </authorList>
    </citation>
    <scope>NUCLEOTIDE SEQUENCE</scope>
    <source>
        <strain evidence="1">BS-20</strain>
    </source>
</reference>
<accession>A0AAU7DST1</accession>
<name>A0AAU7DST1_9MICO</name>
<dbReference type="SUPFAM" id="SSF46785">
    <property type="entry name" value="Winged helix' DNA-binding domain"/>
    <property type="match status" value="1"/>
</dbReference>
<organism evidence="1">
    <name type="scientific">Jonesiaceae bacterium BS-20</name>
    <dbReference type="NCBI Taxonomy" id="3120821"/>
    <lineage>
        <taxon>Bacteria</taxon>
        <taxon>Bacillati</taxon>
        <taxon>Actinomycetota</taxon>
        <taxon>Actinomycetes</taxon>
        <taxon>Micrococcales</taxon>
        <taxon>Jonesiaceae</taxon>
    </lineage>
</organism>
<sequence length="220" mass="23768">MKQTPNHDALTGLEVLADPVRRELYEHISSLHRPITRAEAAKIMGISRTLAAYHLDKLAEANLLTFAYARPEGVGGPGAGRPAKQYSRASEDFSVSLPPRSYDFLATLLANAASTDTSGVVREALMQTARAEGRQAVTPNGEIIEDLAARGYEPELTESGTIITRNCPFHRAAKEQPELVCGLNHALLQGYLEERGNNPDQAELAPCPGQCCVVIHGPLD</sequence>
<dbReference type="EMBL" id="CP146203">
    <property type="protein sequence ID" value="XBH21004.1"/>
    <property type="molecule type" value="Genomic_DNA"/>
</dbReference>
<dbReference type="InterPro" id="IPR036390">
    <property type="entry name" value="WH_DNA-bd_sf"/>
</dbReference>